<sequence>MADEAAAARDRDEVVAQVLRLLRSSETTATDELEAMLRAHSAPKQASPASSESDSSAEEHPRSTRLARATSGSVGGPVSASKRQTSARESRKSSKVDSILKRASAKRKKK</sequence>
<dbReference type="EMBL" id="OVEO01000015">
    <property type="protein sequence ID" value="SPR00847.1"/>
    <property type="molecule type" value="Genomic_DNA"/>
</dbReference>
<protein>
    <submittedName>
        <fullName evidence="2">Uncharacterized protein</fullName>
    </submittedName>
</protein>
<reference evidence="3 5" key="2">
    <citation type="submission" date="2018-03" db="EMBL/GenBank/DDBJ databases">
        <authorList>
            <person name="Fogelqvist J."/>
        </authorList>
    </citation>
    <scope>NUCLEOTIDE SEQUENCE [LARGE SCALE GENOMIC DNA]</scope>
</reference>
<dbReference type="Proteomes" id="UP000290189">
    <property type="component" value="Unassembled WGS sequence"/>
</dbReference>
<reference evidence="2 4" key="1">
    <citation type="submission" date="2015-02" db="EMBL/GenBank/DDBJ databases">
        <authorList>
            <person name="Chooi Y.-H."/>
        </authorList>
    </citation>
    <scope>NUCLEOTIDE SEQUENCE [LARGE SCALE GENOMIC DNA]</scope>
    <source>
        <strain evidence="2">E3</strain>
    </source>
</reference>
<dbReference type="AlphaFoldDB" id="A0A0G4IU97"/>
<evidence type="ECO:0000313" key="5">
    <source>
        <dbReference type="Proteomes" id="UP000290189"/>
    </source>
</evidence>
<evidence type="ECO:0000313" key="2">
    <source>
        <dbReference type="EMBL" id="CEO98709.1"/>
    </source>
</evidence>
<evidence type="ECO:0000313" key="4">
    <source>
        <dbReference type="Proteomes" id="UP000039324"/>
    </source>
</evidence>
<accession>A0A0G4IU97</accession>
<dbReference type="EMBL" id="CDSF01000086">
    <property type="protein sequence ID" value="CEO98709.1"/>
    <property type="molecule type" value="Genomic_DNA"/>
</dbReference>
<gene>
    <name evidence="2" type="ORF">PBRA_006823</name>
    <name evidence="3" type="ORF">PLBR_LOCUS8062</name>
</gene>
<organism evidence="2 4">
    <name type="scientific">Plasmodiophora brassicae</name>
    <name type="common">Clubroot disease agent</name>
    <dbReference type="NCBI Taxonomy" id="37360"/>
    <lineage>
        <taxon>Eukaryota</taxon>
        <taxon>Sar</taxon>
        <taxon>Rhizaria</taxon>
        <taxon>Endomyxa</taxon>
        <taxon>Phytomyxea</taxon>
        <taxon>Plasmodiophorida</taxon>
        <taxon>Plasmodiophoridae</taxon>
        <taxon>Plasmodiophora</taxon>
    </lineage>
</organism>
<feature type="region of interest" description="Disordered" evidence="1">
    <location>
        <begin position="35"/>
        <end position="110"/>
    </location>
</feature>
<dbReference type="Proteomes" id="UP000039324">
    <property type="component" value="Unassembled WGS sequence"/>
</dbReference>
<proteinExistence type="predicted"/>
<geneLocation type="mitochondrion" evidence="3"/>
<keyword evidence="3" id="KW-0496">Mitochondrion</keyword>
<evidence type="ECO:0000256" key="1">
    <source>
        <dbReference type="SAM" id="MobiDB-lite"/>
    </source>
</evidence>
<feature type="compositionally biased region" description="Basic and acidic residues" evidence="1">
    <location>
        <begin position="86"/>
        <end position="100"/>
    </location>
</feature>
<keyword evidence="4" id="KW-1185">Reference proteome</keyword>
<name>A0A0G4IU97_PLABS</name>
<evidence type="ECO:0000313" key="3">
    <source>
        <dbReference type="EMBL" id="SPR00847.1"/>
    </source>
</evidence>